<feature type="region of interest" description="Disordered" evidence="1">
    <location>
        <begin position="78"/>
        <end position="286"/>
    </location>
</feature>
<feature type="region of interest" description="Disordered" evidence="1">
    <location>
        <begin position="634"/>
        <end position="696"/>
    </location>
</feature>
<evidence type="ECO:0000313" key="3">
    <source>
        <dbReference type="Proteomes" id="UP000051952"/>
    </source>
</evidence>
<dbReference type="EMBL" id="CYKH01002208">
    <property type="protein sequence ID" value="CUM57945.1"/>
    <property type="molecule type" value="Genomic_DNA"/>
</dbReference>
<feature type="compositionally biased region" description="Basic and acidic residues" evidence="1">
    <location>
        <begin position="143"/>
        <end position="152"/>
    </location>
</feature>
<feature type="region of interest" description="Disordered" evidence="1">
    <location>
        <begin position="496"/>
        <end position="520"/>
    </location>
</feature>
<evidence type="ECO:0000313" key="2">
    <source>
        <dbReference type="EMBL" id="CUM57945.1"/>
    </source>
</evidence>
<gene>
    <name evidence="2" type="ORF">BSAL_45680</name>
</gene>
<feature type="compositionally biased region" description="Low complexity" evidence="1">
    <location>
        <begin position="498"/>
        <end position="511"/>
    </location>
</feature>
<feature type="compositionally biased region" description="Basic residues" evidence="1">
    <location>
        <begin position="269"/>
        <end position="286"/>
    </location>
</feature>
<keyword evidence="3" id="KW-1185">Reference proteome</keyword>
<dbReference type="VEuPathDB" id="TriTrypDB:BSAL_45680"/>
<sequence>MNHGFVLNDGTSRIRSSYFPVSSVIVRDDPHYSREEVYTGTGARVGHDRLRWSSGGGAARGGRIRSTVNHTHRMHPAGQLGAASASPAEPALPATPAGRSSMPHEETPNESADAMLHHQQRRRRPARPTAGGLPSYMAPTTCSERKHRPEGGDKDDDITQENGVEHSDHQHHHDQHSTSHQRHVKEESHLIRSRPISSSGGEAPVQSTSSHKQKNPQANSRLDPAAVTPPPRNRKQSNGATGESSSVTSPPPPARFRAAPVYRHDSSASHHRPATAAVHHHHHHHQPIIISHVTALPLDEDDEENFALYDSDDLDDGFAAAAIGYQQQRGHQRSNDAHEEASLSSLVSAESSITQEDDVVTGRPIGGGGLLSSFERRRQILLSDEASWRDYLMDDECEFWIELMDIAMDEVAEIMLQKRLGPSLSAAVTPQSLSPMSNSAAPVVELATGVEPLELDDSTMRTTHDGNHATLHHQHIEGENISGSNHGLHLLSVPIAASSPSTSSSPLSSSQRESRPPQLEETRAIAVDDVVTASNNAEQQQPSHADLAGNSNELCESSPTSLLAAVVSPTTASVILPHFGGDVSALPPQLQQYLQALHFQTVMLTEEMRKVTESHSTLSLDLVHAQRQIEAMQRETDQRGNHQQQQVPSATKEGETVTGDDDQRAGAAASPGTPDVPVHPAFAASNDGPTTASPAQPPLVEVEGLEVEGAGNIARSVYHLLAYPLQCCMRRPT</sequence>
<feature type="compositionally biased region" description="Polar residues" evidence="1">
    <location>
        <begin position="236"/>
        <end position="248"/>
    </location>
</feature>
<name>A0A0S4KKL4_BODSA</name>
<accession>A0A0S4KKL4</accession>
<dbReference type="AlphaFoldDB" id="A0A0S4KKL4"/>
<proteinExistence type="predicted"/>
<feature type="compositionally biased region" description="Basic residues" evidence="1">
    <location>
        <begin position="169"/>
        <end position="183"/>
    </location>
</feature>
<reference evidence="3" key="1">
    <citation type="submission" date="2015-09" db="EMBL/GenBank/DDBJ databases">
        <authorList>
            <consortium name="Pathogen Informatics"/>
        </authorList>
    </citation>
    <scope>NUCLEOTIDE SEQUENCE [LARGE SCALE GENOMIC DNA]</scope>
    <source>
        <strain evidence="3">Lake Konstanz</strain>
    </source>
</reference>
<feature type="region of interest" description="Disordered" evidence="1">
    <location>
        <begin position="535"/>
        <end position="555"/>
    </location>
</feature>
<dbReference type="Proteomes" id="UP000051952">
    <property type="component" value="Unassembled WGS sequence"/>
</dbReference>
<feature type="compositionally biased region" description="Polar residues" evidence="1">
    <location>
        <begin position="195"/>
        <end position="220"/>
    </location>
</feature>
<organism evidence="2 3">
    <name type="scientific">Bodo saltans</name>
    <name type="common">Flagellated protozoan</name>
    <dbReference type="NCBI Taxonomy" id="75058"/>
    <lineage>
        <taxon>Eukaryota</taxon>
        <taxon>Discoba</taxon>
        <taxon>Euglenozoa</taxon>
        <taxon>Kinetoplastea</taxon>
        <taxon>Metakinetoplastina</taxon>
        <taxon>Eubodonida</taxon>
        <taxon>Bodonidae</taxon>
        <taxon>Bodo</taxon>
    </lineage>
</organism>
<protein>
    <submittedName>
        <fullName evidence="2">Uncharacterized protein</fullName>
    </submittedName>
</protein>
<feature type="compositionally biased region" description="Low complexity" evidence="1">
    <location>
        <begin position="82"/>
        <end position="97"/>
    </location>
</feature>
<evidence type="ECO:0000256" key="1">
    <source>
        <dbReference type="SAM" id="MobiDB-lite"/>
    </source>
</evidence>